<name>A0A7W6N873_9HYPH</name>
<reference evidence="2 3" key="1">
    <citation type="submission" date="2020-08" db="EMBL/GenBank/DDBJ databases">
        <title>Genomic Encyclopedia of Type Strains, Phase IV (KMG-IV): sequencing the most valuable type-strain genomes for metagenomic binning, comparative biology and taxonomic classification.</title>
        <authorList>
            <person name="Goeker M."/>
        </authorList>
    </citation>
    <scope>NUCLEOTIDE SEQUENCE [LARGE SCALE GENOMIC DNA]</scope>
    <source>
        <strain evidence="2 3">DSM 15743</strain>
    </source>
</reference>
<accession>A0A7W6N873</accession>
<feature type="region of interest" description="Disordered" evidence="1">
    <location>
        <begin position="1"/>
        <end position="29"/>
    </location>
</feature>
<organism evidence="2 3">
    <name type="scientific">Microvirga flocculans</name>
    <dbReference type="NCBI Taxonomy" id="217168"/>
    <lineage>
        <taxon>Bacteria</taxon>
        <taxon>Pseudomonadati</taxon>
        <taxon>Pseudomonadota</taxon>
        <taxon>Alphaproteobacteria</taxon>
        <taxon>Hyphomicrobiales</taxon>
        <taxon>Methylobacteriaceae</taxon>
        <taxon>Microvirga</taxon>
    </lineage>
</organism>
<feature type="compositionally biased region" description="Basic and acidic residues" evidence="1">
    <location>
        <begin position="191"/>
        <end position="202"/>
    </location>
</feature>
<sequence>MGLTPDHPEAEKLFDDDRPAGERCQSKHDHDAFDNGVRLQEQAQKGQIVRCCTNGVIHDCISFHEGNGIDPGECLYSIEALFPRRRSSLAGKDVIEQDAPEARAGQARKVEEFNKRLATGYRAKLDGKSLGGNAVAIESKEIELHRSPALSLLIVDQKVRSAIFSGSLDPVQLDPKRSVRRRKALGQSGSAERDEKAKACPHDMGRDKRIIPCGHPHERLLVATSHCTPVAENLQIGRRPWARKAWGNTNELAERVHINQCLIEKSDMF</sequence>
<comment type="caution">
    <text evidence="2">The sequence shown here is derived from an EMBL/GenBank/DDBJ whole genome shotgun (WGS) entry which is preliminary data.</text>
</comment>
<dbReference type="AlphaFoldDB" id="A0A7W6N873"/>
<evidence type="ECO:0000313" key="2">
    <source>
        <dbReference type="EMBL" id="MBB4040321.1"/>
    </source>
</evidence>
<evidence type="ECO:0000313" key="3">
    <source>
        <dbReference type="Proteomes" id="UP000519439"/>
    </source>
</evidence>
<proteinExistence type="predicted"/>
<evidence type="ECO:0000256" key="1">
    <source>
        <dbReference type="SAM" id="MobiDB-lite"/>
    </source>
</evidence>
<keyword evidence="3" id="KW-1185">Reference proteome</keyword>
<feature type="region of interest" description="Disordered" evidence="1">
    <location>
        <begin position="175"/>
        <end position="202"/>
    </location>
</feature>
<protein>
    <submittedName>
        <fullName evidence="2">Uncharacterized protein</fullName>
    </submittedName>
</protein>
<dbReference type="Proteomes" id="UP000519439">
    <property type="component" value="Unassembled WGS sequence"/>
</dbReference>
<dbReference type="EMBL" id="JACIDC010000006">
    <property type="protein sequence ID" value="MBB4040321.1"/>
    <property type="molecule type" value="Genomic_DNA"/>
</dbReference>
<gene>
    <name evidence="2" type="ORF">GGR34_001974</name>
</gene>